<comment type="caution">
    <text evidence="2">The sequence shown here is derived from an EMBL/GenBank/DDBJ whole genome shotgun (WGS) entry which is preliminary data.</text>
</comment>
<feature type="region of interest" description="Disordered" evidence="1">
    <location>
        <begin position="1"/>
        <end position="32"/>
    </location>
</feature>
<reference evidence="2" key="1">
    <citation type="submission" date="2022-12" db="EMBL/GenBank/DDBJ databases">
        <authorList>
            <person name="Webb A."/>
        </authorList>
    </citation>
    <scope>NUCLEOTIDE SEQUENCE</scope>
    <source>
        <strain evidence="2">Hp1</strain>
    </source>
</reference>
<evidence type="ECO:0000256" key="1">
    <source>
        <dbReference type="SAM" id="MobiDB-lite"/>
    </source>
</evidence>
<protein>
    <submittedName>
        <fullName evidence="2">Uncharacterized protein</fullName>
    </submittedName>
</protein>
<proteinExistence type="predicted"/>
<gene>
    <name evidence="2" type="ORF">HBR001_LOCUS5387</name>
</gene>
<evidence type="ECO:0000313" key="2">
    <source>
        <dbReference type="EMBL" id="CAI5732017.1"/>
    </source>
</evidence>
<dbReference type="AlphaFoldDB" id="A0AAV0U4W0"/>
<sequence length="145" mass="16642">MRARAEAGEDREERVNETRDNDSNARSARELCSKTETAETLSRLLRARRQEFEARCQLQLEDHDVADVAGRQAKDTEHPPAVPPIVVKKSKLTQWIEAFEARHHFTVEDKHLRDSEALQASQLTTWLADFKLKRHDDRSAASIVV</sequence>
<dbReference type="Proteomes" id="UP001162031">
    <property type="component" value="Unassembled WGS sequence"/>
</dbReference>
<organism evidence="2 3">
    <name type="scientific">Hyaloperonospora brassicae</name>
    <name type="common">Brassica downy mildew</name>
    <name type="synonym">Peronospora brassicae</name>
    <dbReference type="NCBI Taxonomy" id="162125"/>
    <lineage>
        <taxon>Eukaryota</taxon>
        <taxon>Sar</taxon>
        <taxon>Stramenopiles</taxon>
        <taxon>Oomycota</taxon>
        <taxon>Peronosporomycetes</taxon>
        <taxon>Peronosporales</taxon>
        <taxon>Peronosporaceae</taxon>
        <taxon>Hyaloperonospora</taxon>
    </lineage>
</organism>
<name>A0AAV0U4W0_HYABA</name>
<accession>A0AAV0U4W0</accession>
<keyword evidence="3" id="KW-1185">Reference proteome</keyword>
<dbReference type="EMBL" id="CANTFL010001128">
    <property type="protein sequence ID" value="CAI5732017.1"/>
    <property type="molecule type" value="Genomic_DNA"/>
</dbReference>
<evidence type="ECO:0000313" key="3">
    <source>
        <dbReference type="Proteomes" id="UP001162031"/>
    </source>
</evidence>